<dbReference type="AlphaFoldDB" id="E7A9B9"/>
<reference evidence="10 11" key="1">
    <citation type="journal article" date="2011" name="Genome Biol. Evol.">
        <title>Comparative whole genome sequence analysis of the carcinogenic bacterial model pathogen Helicobacter felis.</title>
        <authorList>
            <person name="Arnold I.C."/>
            <person name="Zigova Z."/>
            <person name="Holden M."/>
            <person name="Lawley T.D."/>
            <person name="Rad R."/>
            <person name="Dougan G."/>
            <person name="Falkow S."/>
            <person name="Bentley S.D."/>
            <person name="Muller A."/>
        </authorList>
    </citation>
    <scope>NUCLEOTIDE SEQUENCE [LARGE SCALE GENOMIC DNA]</scope>
    <source>
        <strain evidence="11">ATCC 49179 / CCUG 28539 / NCTC 12436 / CS1</strain>
    </source>
</reference>
<dbReference type="Gene3D" id="3.20.20.20">
    <property type="entry name" value="Dihydropteroate synthase-like"/>
    <property type="match status" value="1"/>
</dbReference>
<dbReference type="GeneID" id="36134443"/>
<evidence type="ECO:0000256" key="2">
    <source>
        <dbReference type="ARBA" id="ARBA00001946"/>
    </source>
</evidence>
<evidence type="ECO:0000256" key="4">
    <source>
        <dbReference type="ARBA" id="ARBA00012458"/>
    </source>
</evidence>
<dbReference type="InterPro" id="IPR000489">
    <property type="entry name" value="Pterin-binding_dom"/>
</dbReference>
<dbReference type="PANTHER" id="PTHR20941">
    <property type="entry name" value="FOLATE SYNTHESIS PROTEINS"/>
    <property type="match status" value="1"/>
</dbReference>
<evidence type="ECO:0000256" key="7">
    <source>
        <dbReference type="ARBA" id="ARBA00022842"/>
    </source>
</evidence>
<keyword evidence="5 10" id="KW-0808">Transferase</keyword>
<name>E7A9B9_HELFC</name>
<proteinExistence type="predicted"/>
<dbReference type="Proteomes" id="UP000007934">
    <property type="component" value="Chromosome"/>
</dbReference>
<evidence type="ECO:0000313" key="10">
    <source>
        <dbReference type="EMBL" id="CBY82497.1"/>
    </source>
</evidence>
<dbReference type="Pfam" id="PF00809">
    <property type="entry name" value="Pterin_bind"/>
    <property type="match status" value="1"/>
</dbReference>
<dbReference type="eggNOG" id="COG0294">
    <property type="taxonomic scope" value="Bacteria"/>
</dbReference>
<dbReference type="STRING" id="936155.HFELIS_04130"/>
<dbReference type="GO" id="GO:0004156">
    <property type="term" value="F:dihydropteroate synthase activity"/>
    <property type="evidence" value="ECO:0007669"/>
    <property type="project" value="UniProtKB-EC"/>
</dbReference>
<dbReference type="GO" id="GO:0005829">
    <property type="term" value="C:cytosol"/>
    <property type="evidence" value="ECO:0007669"/>
    <property type="project" value="TreeGrafter"/>
</dbReference>
<dbReference type="RefSeq" id="WP_013468867.1">
    <property type="nucleotide sequence ID" value="NC_014810.2"/>
</dbReference>
<dbReference type="SUPFAM" id="SSF51717">
    <property type="entry name" value="Dihydropteroate synthetase-like"/>
    <property type="match status" value="1"/>
</dbReference>
<dbReference type="InterPro" id="IPR016227">
    <property type="entry name" value="Dihydropteroate_synthase_prd"/>
</dbReference>
<dbReference type="PANTHER" id="PTHR20941:SF1">
    <property type="entry name" value="FOLIC ACID SYNTHESIS PROTEIN FOL1"/>
    <property type="match status" value="1"/>
</dbReference>
<protein>
    <recommendedName>
        <fullName evidence="4">dihydropteroate synthase</fullName>
        <ecNumber evidence="4">2.5.1.15</ecNumber>
    </recommendedName>
</protein>
<evidence type="ECO:0000256" key="8">
    <source>
        <dbReference type="ARBA" id="ARBA00022909"/>
    </source>
</evidence>
<dbReference type="HOGENOM" id="CLU_008023_1_0_7"/>
<dbReference type="EC" id="2.5.1.15" evidence="4"/>
<feature type="domain" description="Pterin-binding" evidence="9">
    <location>
        <begin position="119"/>
        <end position="371"/>
    </location>
</feature>
<dbReference type="GO" id="GO:0046656">
    <property type="term" value="P:folic acid biosynthetic process"/>
    <property type="evidence" value="ECO:0007669"/>
    <property type="project" value="UniProtKB-KW"/>
</dbReference>
<dbReference type="GO" id="GO:0046872">
    <property type="term" value="F:metal ion binding"/>
    <property type="evidence" value="ECO:0007669"/>
    <property type="project" value="UniProtKB-KW"/>
</dbReference>
<evidence type="ECO:0000256" key="1">
    <source>
        <dbReference type="ARBA" id="ARBA00000012"/>
    </source>
</evidence>
<keyword evidence="6" id="KW-0479">Metal-binding</keyword>
<dbReference type="NCBIfam" id="TIGR01496">
    <property type="entry name" value="DHPS"/>
    <property type="match status" value="1"/>
</dbReference>
<evidence type="ECO:0000259" key="9">
    <source>
        <dbReference type="PROSITE" id="PS50972"/>
    </source>
</evidence>
<dbReference type="PIRSF" id="PIRSF000501">
    <property type="entry name" value="DHPS_Campy_prd"/>
    <property type="match status" value="1"/>
</dbReference>
<accession>E7A9B9</accession>
<dbReference type="CDD" id="cd00739">
    <property type="entry name" value="DHPS"/>
    <property type="match status" value="1"/>
</dbReference>
<dbReference type="GO" id="GO:0046654">
    <property type="term" value="P:tetrahydrofolate biosynthetic process"/>
    <property type="evidence" value="ECO:0007669"/>
    <property type="project" value="TreeGrafter"/>
</dbReference>
<gene>
    <name evidence="10" type="primary">folP</name>
    <name evidence="10" type="ordered locus">Hfelis_04130</name>
</gene>
<sequence>MFLERIAPASFALELERITPHPVGQAIMSQKARLFAFKISDLPLSAALTLKQEALRVGAELATPKDCILAKKPAYTCLLVGTYDQLERLRVKCTSQAFGLKRLAKMLESHLQSPSFDNPALMGIINITPDSFYPQSRHNVQQALEKIYHYLEQKIAYIDIGAASSRPFSARLEAHEEIARLKDICAEIKTHNLTQHAIFSIDTYNPKTADFALRHGFQLLNDVNGFREELMCQVAKAYGVQVVLMHSNGVPMDMDHFAPHKQLFLEMDRFFEMQLERLDQYEISNILLDIGLGFNKTTAQNLALIQHLEHFLHFGYPLLVGASRKKCIGEICAREVQDRLSGTLALHLVALQRGASILRVHDIAPHQDLLKIYKALCEVELPY</sequence>
<dbReference type="OrthoDB" id="9811744at2"/>
<organism evidence="10 11">
    <name type="scientific">Helicobacter felis (strain ATCC 49179 / CCUG 28539 / NCTC 12436 / CS1)</name>
    <dbReference type="NCBI Taxonomy" id="936155"/>
    <lineage>
        <taxon>Bacteria</taxon>
        <taxon>Pseudomonadati</taxon>
        <taxon>Campylobacterota</taxon>
        <taxon>Epsilonproteobacteria</taxon>
        <taxon>Campylobacterales</taxon>
        <taxon>Helicobacteraceae</taxon>
        <taxon>Helicobacter</taxon>
    </lineage>
</organism>
<dbReference type="KEGG" id="hfe:HFELIS_04130"/>
<keyword evidence="11" id="KW-1185">Reference proteome</keyword>
<keyword evidence="8" id="KW-0289">Folate biosynthesis</keyword>
<dbReference type="InterPro" id="IPR006390">
    <property type="entry name" value="DHP_synth_dom"/>
</dbReference>
<evidence type="ECO:0000256" key="5">
    <source>
        <dbReference type="ARBA" id="ARBA00022679"/>
    </source>
</evidence>
<evidence type="ECO:0000256" key="3">
    <source>
        <dbReference type="ARBA" id="ARBA00004763"/>
    </source>
</evidence>
<comment type="catalytic activity">
    <reaction evidence="1">
        <text>(7,8-dihydropterin-6-yl)methyl diphosphate + 4-aminobenzoate = 7,8-dihydropteroate + diphosphate</text>
        <dbReference type="Rhea" id="RHEA:19949"/>
        <dbReference type="ChEBI" id="CHEBI:17836"/>
        <dbReference type="ChEBI" id="CHEBI:17839"/>
        <dbReference type="ChEBI" id="CHEBI:33019"/>
        <dbReference type="ChEBI" id="CHEBI:72950"/>
        <dbReference type="EC" id="2.5.1.15"/>
    </reaction>
</comment>
<comment type="cofactor">
    <cofactor evidence="2">
        <name>Mg(2+)</name>
        <dbReference type="ChEBI" id="CHEBI:18420"/>
    </cofactor>
</comment>
<dbReference type="InterPro" id="IPR011005">
    <property type="entry name" value="Dihydropteroate_synth-like_sf"/>
</dbReference>
<evidence type="ECO:0000313" key="11">
    <source>
        <dbReference type="Proteomes" id="UP000007934"/>
    </source>
</evidence>
<comment type="pathway">
    <text evidence="3">Cofactor biosynthesis; tetrahydrofolate biosynthesis; 7,8-dihydrofolate from 2-amino-4-hydroxy-6-hydroxymethyl-7,8-dihydropteridine diphosphate and 4-aminobenzoate: step 1/2.</text>
</comment>
<evidence type="ECO:0000256" key="6">
    <source>
        <dbReference type="ARBA" id="ARBA00022723"/>
    </source>
</evidence>
<dbReference type="InterPro" id="IPR045031">
    <property type="entry name" value="DHP_synth-like"/>
</dbReference>
<dbReference type="PROSITE" id="PS50972">
    <property type="entry name" value="PTERIN_BINDING"/>
    <property type="match status" value="1"/>
</dbReference>
<keyword evidence="7" id="KW-0460">Magnesium</keyword>
<dbReference type="EMBL" id="FQ670179">
    <property type="protein sequence ID" value="CBY82497.1"/>
    <property type="molecule type" value="Genomic_DNA"/>
</dbReference>